<evidence type="ECO:0000313" key="3">
    <source>
        <dbReference type="Proteomes" id="UP001459277"/>
    </source>
</evidence>
<dbReference type="CDD" id="cd06222">
    <property type="entry name" value="RNase_H_like"/>
    <property type="match status" value="1"/>
</dbReference>
<dbReference type="InterPro" id="IPR002156">
    <property type="entry name" value="RNaseH_domain"/>
</dbReference>
<sequence length="169" mass="19343">MVSINCLLFVSVEVQLFLEWFLSTLRLFQPTIYPRNKARVEGSKSNPIELARQIRHVFEEHKQAWSKLPRRSPKINIWQPPPNSWVKLNFDAAIREEKISVAVVGRDDLGRLLMAWAEQLDPGNSLLGEAKAAWWAIKCAAMEGYRNIILEGDALNVINPLKNANYVPH</sequence>
<dbReference type="PANTHER" id="PTHR47074">
    <property type="entry name" value="BNAC02G40300D PROTEIN"/>
    <property type="match status" value="1"/>
</dbReference>
<dbReference type="Pfam" id="PF13456">
    <property type="entry name" value="RVT_3"/>
    <property type="match status" value="1"/>
</dbReference>
<evidence type="ECO:0000313" key="2">
    <source>
        <dbReference type="EMBL" id="KAL0007736.1"/>
    </source>
</evidence>
<protein>
    <recommendedName>
        <fullName evidence="1">RNase H type-1 domain-containing protein</fullName>
    </recommendedName>
</protein>
<organism evidence="2 3">
    <name type="scientific">Lithocarpus litseifolius</name>
    <dbReference type="NCBI Taxonomy" id="425828"/>
    <lineage>
        <taxon>Eukaryota</taxon>
        <taxon>Viridiplantae</taxon>
        <taxon>Streptophyta</taxon>
        <taxon>Embryophyta</taxon>
        <taxon>Tracheophyta</taxon>
        <taxon>Spermatophyta</taxon>
        <taxon>Magnoliopsida</taxon>
        <taxon>eudicotyledons</taxon>
        <taxon>Gunneridae</taxon>
        <taxon>Pentapetalae</taxon>
        <taxon>rosids</taxon>
        <taxon>fabids</taxon>
        <taxon>Fagales</taxon>
        <taxon>Fagaceae</taxon>
        <taxon>Lithocarpus</taxon>
    </lineage>
</organism>
<reference evidence="2 3" key="1">
    <citation type="submission" date="2024-01" db="EMBL/GenBank/DDBJ databases">
        <title>A telomere-to-telomere, gap-free genome of sweet tea (Lithocarpus litseifolius).</title>
        <authorList>
            <person name="Zhou J."/>
        </authorList>
    </citation>
    <scope>NUCLEOTIDE SEQUENCE [LARGE SCALE GENOMIC DNA]</scope>
    <source>
        <strain evidence="2">Zhou-2022a</strain>
        <tissue evidence="2">Leaf</tissue>
    </source>
</reference>
<keyword evidence="3" id="KW-1185">Reference proteome</keyword>
<evidence type="ECO:0000259" key="1">
    <source>
        <dbReference type="Pfam" id="PF13456"/>
    </source>
</evidence>
<dbReference type="EMBL" id="JAZDWU010000003">
    <property type="protein sequence ID" value="KAL0007736.1"/>
    <property type="molecule type" value="Genomic_DNA"/>
</dbReference>
<name>A0AAW2DBH0_9ROSI</name>
<accession>A0AAW2DBH0</accession>
<dbReference type="GO" id="GO:0003676">
    <property type="term" value="F:nucleic acid binding"/>
    <property type="evidence" value="ECO:0007669"/>
    <property type="project" value="InterPro"/>
</dbReference>
<dbReference type="InterPro" id="IPR052929">
    <property type="entry name" value="RNase_H-like_EbsB-rel"/>
</dbReference>
<dbReference type="InterPro" id="IPR044730">
    <property type="entry name" value="RNase_H-like_dom_plant"/>
</dbReference>
<dbReference type="Proteomes" id="UP001459277">
    <property type="component" value="Unassembled WGS sequence"/>
</dbReference>
<comment type="caution">
    <text evidence="2">The sequence shown here is derived from an EMBL/GenBank/DDBJ whole genome shotgun (WGS) entry which is preliminary data.</text>
</comment>
<gene>
    <name evidence="2" type="ORF">SO802_009238</name>
</gene>
<feature type="domain" description="RNase H type-1" evidence="1">
    <location>
        <begin position="89"/>
        <end position="163"/>
    </location>
</feature>
<dbReference type="PANTHER" id="PTHR47074:SF48">
    <property type="entry name" value="POLYNUCLEOTIDYL TRANSFERASE, RIBONUCLEASE H-LIKE SUPERFAMILY PROTEIN"/>
    <property type="match status" value="1"/>
</dbReference>
<dbReference type="GO" id="GO:0004523">
    <property type="term" value="F:RNA-DNA hybrid ribonuclease activity"/>
    <property type="evidence" value="ECO:0007669"/>
    <property type="project" value="InterPro"/>
</dbReference>
<proteinExistence type="predicted"/>
<dbReference type="AlphaFoldDB" id="A0AAW2DBH0"/>